<reference evidence="2" key="1">
    <citation type="submission" date="2014-09" db="EMBL/GenBank/DDBJ databases">
        <authorList>
            <person name="Mudge J."/>
            <person name="Ramaraj T."/>
            <person name="Lindquist I.E."/>
            <person name="Bharti A.K."/>
            <person name="Sundararajan A."/>
            <person name="Cameron C.T."/>
            <person name="Woodward J.E."/>
            <person name="May G.D."/>
            <person name="Brubaker C."/>
            <person name="Broadhvest J."/>
            <person name="Wilkins T.A."/>
        </authorList>
    </citation>
    <scope>NUCLEOTIDE SEQUENCE</scope>
    <source>
        <strain evidence="2">cv. AKA8401</strain>
    </source>
</reference>
<keyword evidence="2" id="KW-1185">Reference proteome</keyword>
<organism evidence="1 2">
    <name type="scientific">Gossypium arboreum</name>
    <name type="common">Tree cotton</name>
    <name type="synonym">Gossypium nanking</name>
    <dbReference type="NCBI Taxonomy" id="29729"/>
    <lineage>
        <taxon>Eukaryota</taxon>
        <taxon>Viridiplantae</taxon>
        <taxon>Streptophyta</taxon>
        <taxon>Embryophyta</taxon>
        <taxon>Tracheophyta</taxon>
        <taxon>Spermatophyta</taxon>
        <taxon>Magnoliopsida</taxon>
        <taxon>eudicotyledons</taxon>
        <taxon>Gunneridae</taxon>
        <taxon>Pentapetalae</taxon>
        <taxon>rosids</taxon>
        <taxon>malvids</taxon>
        <taxon>Malvales</taxon>
        <taxon>Malvaceae</taxon>
        <taxon>Malvoideae</taxon>
        <taxon>Gossypium</taxon>
    </lineage>
</organism>
<evidence type="ECO:0000313" key="2">
    <source>
        <dbReference type="Proteomes" id="UP000032142"/>
    </source>
</evidence>
<name>A0A0B0PLP2_GOSAR</name>
<gene>
    <name evidence="1" type="ORF">F383_02215</name>
</gene>
<dbReference type="Proteomes" id="UP000032142">
    <property type="component" value="Unassembled WGS sequence"/>
</dbReference>
<proteinExistence type="predicted"/>
<protein>
    <submittedName>
        <fullName evidence="1">Uncharacterized protein</fullName>
    </submittedName>
</protein>
<evidence type="ECO:0000313" key="1">
    <source>
        <dbReference type="EMBL" id="KHG25935.1"/>
    </source>
</evidence>
<sequence length="67" mass="7574">MPKSNVKLAIPKLQTWSYTSAHINADAMSQTCSYTGSHDVADAMFRTWSYTGTHITQMSWHGYPIYS</sequence>
<dbReference type="AlphaFoldDB" id="A0A0B0PLP2"/>
<accession>A0A0B0PLP2</accession>
<dbReference type="EMBL" id="KN434400">
    <property type="protein sequence ID" value="KHG25935.1"/>
    <property type="molecule type" value="Genomic_DNA"/>
</dbReference>